<comment type="subcellular location">
    <subcellularLocation>
        <location evidence="1">Mitochondrion membrane</location>
        <topology evidence="1">Multi-pass membrane protein</topology>
    </subcellularLocation>
</comment>
<evidence type="ECO:0000256" key="15">
    <source>
        <dbReference type="ARBA" id="ARBA00049551"/>
    </source>
</evidence>
<proteinExistence type="inferred from homology"/>
<evidence type="ECO:0000256" key="3">
    <source>
        <dbReference type="ARBA" id="ARBA00012944"/>
    </source>
</evidence>
<dbReference type="AlphaFoldDB" id="A0A8T9VT54"/>
<dbReference type="CTD" id="4541"/>
<keyword evidence="7 16" id="KW-0812">Transmembrane</keyword>
<evidence type="ECO:0000256" key="2">
    <source>
        <dbReference type="ARBA" id="ARBA00005698"/>
    </source>
</evidence>
<dbReference type="GO" id="GO:0008137">
    <property type="term" value="F:NADH dehydrogenase (ubiquinone) activity"/>
    <property type="evidence" value="ECO:0007669"/>
    <property type="project" value="UniProtKB-EC"/>
</dbReference>
<evidence type="ECO:0000256" key="7">
    <source>
        <dbReference type="ARBA" id="ARBA00022692"/>
    </source>
</evidence>
<keyword evidence="8" id="KW-1278">Translocase</keyword>
<evidence type="ECO:0000256" key="8">
    <source>
        <dbReference type="ARBA" id="ARBA00022967"/>
    </source>
</evidence>
<geneLocation type="mitochondrion" evidence="17"/>
<keyword evidence="11" id="KW-0520">NAD</keyword>
<dbReference type="GeneID" id="72131774"/>
<evidence type="ECO:0000256" key="11">
    <source>
        <dbReference type="ARBA" id="ARBA00023027"/>
    </source>
</evidence>
<dbReference type="PANTHER" id="PTHR11435:SF1">
    <property type="entry name" value="NADH-UBIQUINONE OXIDOREDUCTASE CHAIN 6"/>
    <property type="match status" value="1"/>
</dbReference>
<dbReference type="GO" id="GO:0031966">
    <property type="term" value="C:mitochondrial membrane"/>
    <property type="evidence" value="ECO:0007669"/>
    <property type="project" value="UniProtKB-SubCell"/>
</dbReference>
<feature type="transmembrane region" description="Helical" evidence="16">
    <location>
        <begin position="138"/>
        <end position="158"/>
    </location>
</feature>
<keyword evidence="6" id="KW-0679">Respiratory chain</keyword>
<evidence type="ECO:0000256" key="1">
    <source>
        <dbReference type="ARBA" id="ARBA00004225"/>
    </source>
</evidence>
<evidence type="ECO:0000313" key="17">
    <source>
        <dbReference type="EMBL" id="UPI13481.1"/>
    </source>
</evidence>
<reference evidence="17" key="1">
    <citation type="submission" date="2021-12" db="EMBL/GenBank/DDBJ databases">
        <authorList>
            <person name="Huang X."/>
            <person name="Wei Z."/>
            <person name="Shi A."/>
        </authorList>
    </citation>
    <scope>NUCLEOTIDE SEQUENCE</scope>
</reference>
<keyword evidence="13 16" id="KW-0472">Membrane</keyword>
<keyword evidence="10 16" id="KW-1133">Transmembrane helix</keyword>
<evidence type="ECO:0000256" key="10">
    <source>
        <dbReference type="ARBA" id="ARBA00022989"/>
    </source>
</evidence>
<protein>
    <recommendedName>
        <fullName evidence="4">NADH-ubiquinone oxidoreductase chain 6</fullName>
        <ecNumber evidence="3">7.1.1.2</ecNumber>
    </recommendedName>
    <alternativeName>
        <fullName evidence="14">NADH dehydrogenase subunit 6</fullName>
    </alternativeName>
</protein>
<dbReference type="EMBL" id="OL694145">
    <property type="protein sequence ID" value="UPI13481.1"/>
    <property type="molecule type" value="Genomic_DNA"/>
</dbReference>
<dbReference type="EC" id="7.1.1.2" evidence="3"/>
<comment type="catalytic activity">
    <reaction evidence="15">
        <text>a ubiquinone + NADH + 5 H(+)(in) = a ubiquinol + NAD(+) + 4 H(+)(out)</text>
        <dbReference type="Rhea" id="RHEA:29091"/>
        <dbReference type="Rhea" id="RHEA-COMP:9565"/>
        <dbReference type="Rhea" id="RHEA-COMP:9566"/>
        <dbReference type="ChEBI" id="CHEBI:15378"/>
        <dbReference type="ChEBI" id="CHEBI:16389"/>
        <dbReference type="ChEBI" id="CHEBI:17976"/>
        <dbReference type="ChEBI" id="CHEBI:57540"/>
        <dbReference type="ChEBI" id="CHEBI:57945"/>
        <dbReference type="EC" id="7.1.1.2"/>
    </reaction>
</comment>
<evidence type="ECO:0000256" key="12">
    <source>
        <dbReference type="ARBA" id="ARBA00023128"/>
    </source>
</evidence>
<evidence type="ECO:0000256" key="6">
    <source>
        <dbReference type="ARBA" id="ARBA00022660"/>
    </source>
</evidence>
<name>A0A8T9VT54_9COLE</name>
<organism evidence="17">
    <name type="scientific">Coomaniella copipes</name>
    <dbReference type="NCBI Taxonomy" id="2936727"/>
    <lineage>
        <taxon>Eukaryota</taxon>
        <taxon>Metazoa</taxon>
        <taxon>Ecdysozoa</taxon>
        <taxon>Arthropoda</taxon>
        <taxon>Hexapoda</taxon>
        <taxon>Insecta</taxon>
        <taxon>Pterygota</taxon>
        <taxon>Neoptera</taxon>
        <taxon>Endopterygota</taxon>
        <taxon>Coleoptera</taxon>
        <taxon>Polyphaga</taxon>
        <taxon>Elateriformia</taxon>
        <taxon>Buprestoidea</taxon>
        <taxon>Buprestidae</taxon>
        <taxon>Polycestinae</taxon>
        <taxon>Coomaniella</taxon>
    </lineage>
</organism>
<evidence type="ECO:0000256" key="4">
    <source>
        <dbReference type="ARBA" id="ARBA00021095"/>
    </source>
</evidence>
<evidence type="ECO:0000256" key="16">
    <source>
        <dbReference type="SAM" id="Phobius"/>
    </source>
</evidence>
<keyword evidence="5" id="KW-0813">Transport</keyword>
<feature type="transmembrane region" description="Helical" evidence="16">
    <location>
        <begin position="79"/>
        <end position="101"/>
    </location>
</feature>
<keyword evidence="9" id="KW-0249">Electron transport</keyword>
<sequence length="169" mass="19939">MSMLLLTISIMLSFLFFFSTHPLTMGFILLMQSITISLISGLSNLNFWFSYILFLIMVGGMLVLFIYMTSIASNEKFNYSNYLMVMFFSLLMLMMITMIFMEKFSHYNNISNMDIFTLNFSEMWKLPLSKYFNYPSNFMLLMLMIYLFVTLIAIVKITNPQEGPLRQKF</sequence>
<keyword evidence="12 17" id="KW-0496">Mitochondrion</keyword>
<evidence type="ECO:0000256" key="14">
    <source>
        <dbReference type="ARBA" id="ARBA00031019"/>
    </source>
</evidence>
<dbReference type="PANTHER" id="PTHR11435">
    <property type="entry name" value="NADH UBIQUINONE OXIDOREDUCTASE SUBUNIT ND6"/>
    <property type="match status" value="1"/>
</dbReference>
<evidence type="ECO:0000256" key="13">
    <source>
        <dbReference type="ARBA" id="ARBA00023136"/>
    </source>
</evidence>
<gene>
    <name evidence="17" type="primary">ND6</name>
</gene>
<evidence type="ECO:0000256" key="5">
    <source>
        <dbReference type="ARBA" id="ARBA00022448"/>
    </source>
</evidence>
<comment type="similarity">
    <text evidence="2">Belongs to the complex I subunit 6 family.</text>
</comment>
<accession>A0A8T9VT54</accession>
<feature type="transmembrane region" description="Helical" evidence="16">
    <location>
        <begin position="47"/>
        <end position="67"/>
    </location>
</feature>
<dbReference type="InterPro" id="IPR050269">
    <property type="entry name" value="ComplexI_Subunit6"/>
</dbReference>
<dbReference type="RefSeq" id="YP_010373913.1">
    <property type="nucleotide sequence ID" value="NC_063146.1"/>
</dbReference>
<evidence type="ECO:0000256" key="9">
    <source>
        <dbReference type="ARBA" id="ARBA00022982"/>
    </source>
</evidence>